<protein>
    <submittedName>
        <fullName evidence="2">Uncharacterized protein</fullName>
    </submittedName>
</protein>
<proteinExistence type="predicted"/>
<evidence type="ECO:0000313" key="2">
    <source>
        <dbReference type="EMBL" id="KAK3591872.1"/>
    </source>
</evidence>
<feature type="region of interest" description="Disordered" evidence="1">
    <location>
        <begin position="1"/>
        <end position="60"/>
    </location>
</feature>
<dbReference type="EMBL" id="JAEAOA010000364">
    <property type="protein sequence ID" value="KAK3591872.1"/>
    <property type="molecule type" value="Genomic_DNA"/>
</dbReference>
<accession>A0AAE0VWK8</accession>
<comment type="caution">
    <text evidence="2">The sequence shown here is derived from an EMBL/GenBank/DDBJ whole genome shotgun (WGS) entry which is preliminary data.</text>
</comment>
<organism evidence="2 3">
    <name type="scientific">Potamilus streckersoni</name>
    <dbReference type="NCBI Taxonomy" id="2493646"/>
    <lineage>
        <taxon>Eukaryota</taxon>
        <taxon>Metazoa</taxon>
        <taxon>Spiralia</taxon>
        <taxon>Lophotrochozoa</taxon>
        <taxon>Mollusca</taxon>
        <taxon>Bivalvia</taxon>
        <taxon>Autobranchia</taxon>
        <taxon>Heteroconchia</taxon>
        <taxon>Palaeoheterodonta</taxon>
        <taxon>Unionida</taxon>
        <taxon>Unionoidea</taxon>
        <taxon>Unionidae</taxon>
        <taxon>Ambleminae</taxon>
        <taxon>Lampsilini</taxon>
        <taxon>Potamilus</taxon>
    </lineage>
</organism>
<reference evidence="2" key="3">
    <citation type="submission" date="2023-05" db="EMBL/GenBank/DDBJ databases">
        <authorList>
            <person name="Smith C.H."/>
        </authorList>
    </citation>
    <scope>NUCLEOTIDE SEQUENCE</scope>
    <source>
        <strain evidence="2">CHS0354</strain>
        <tissue evidence="2">Mantle</tissue>
    </source>
</reference>
<dbReference type="Proteomes" id="UP001195483">
    <property type="component" value="Unassembled WGS sequence"/>
</dbReference>
<sequence>MSQKINTNTETKQKHKDTKIKNETQRYRKQKPNRMTPRTKPSTNTKSPHNNQNPNIEKQKLSTKIENQFLQNFQTQTTKIKTRYPPNPKALDLNTENTTKIPERNTKQTRPKISKQTKLNTKVALLYSKQILGDIMYVACILKMEHKVAPQCLATKRTTGIP</sequence>
<feature type="compositionally biased region" description="Polar residues" evidence="1">
    <location>
        <begin position="39"/>
        <end position="60"/>
    </location>
</feature>
<name>A0AAE0VWK8_9BIVA</name>
<evidence type="ECO:0000313" key="3">
    <source>
        <dbReference type="Proteomes" id="UP001195483"/>
    </source>
</evidence>
<dbReference type="AlphaFoldDB" id="A0AAE0VWK8"/>
<keyword evidence="3" id="KW-1185">Reference proteome</keyword>
<reference evidence="2" key="2">
    <citation type="journal article" date="2021" name="Genome Biol. Evol.">
        <title>Developing a high-quality reference genome for a parasitic bivalve with doubly uniparental inheritance (Bivalvia: Unionida).</title>
        <authorList>
            <person name="Smith C.H."/>
        </authorList>
    </citation>
    <scope>NUCLEOTIDE SEQUENCE</scope>
    <source>
        <strain evidence="2">CHS0354</strain>
        <tissue evidence="2">Mantle</tissue>
    </source>
</reference>
<gene>
    <name evidence="2" type="ORF">CHS0354_005076</name>
</gene>
<evidence type="ECO:0000256" key="1">
    <source>
        <dbReference type="SAM" id="MobiDB-lite"/>
    </source>
</evidence>
<reference evidence="2" key="1">
    <citation type="journal article" date="2021" name="Genome Biol. Evol.">
        <title>A High-Quality Reference Genome for a Parasitic Bivalve with Doubly Uniparental Inheritance (Bivalvia: Unionida).</title>
        <authorList>
            <person name="Smith C.H."/>
        </authorList>
    </citation>
    <scope>NUCLEOTIDE SEQUENCE</scope>
    <source>
        <strain evidence="2">CHS0354</strain>
    </source>
</reference>
<feature type="compositionally biased region" description="Polar residues" evidence="1">
    <location>
        <begin position="1"/>
        <end position="10"/>
    </location>
</feature>